<dbReference type="OrthoDB" id="5504520at2"/>
<dbReference type="KEGG" id="ccro:CMC5_027720"/>
<name>A0A0K1ECN3_CHOCO</name>
<feature type="compositionally biased region" description="Basic and acidic residues" evidence="1">
    <location>
        <begin position="27"/>
        <end position="37"/>
    </location>
</feature>
<evidence type="ECO:0000313" key="3">
    <source>
        <dbReference type="EMBL" id="AKT38625.1"/>
    </source>
</evidence>
<organism evidence="3 4">
    <name type="scientific">Chondromyces crocatus</name>
    <dbReference type="NCBI Taxonomy" id="52"/>
    <lineage>
        <taxon>Bacteria</taxon>
        <taxon>Pseudomonadati</taxon>
        <taxon>Myxococcota</taxon>
        <taxon>Polyangia</taxon>
        <taxon>Polyangiales</taxon>
        <taxon>Polyangiaceae</taxon>
        <taxon>Chondromyces</taxon>
    </lineage>
</organism>
<reference evidence="3 4" key="1">
    <citation type="submission" date="2015-07" db="EMBL/GenBank/DDBJ databases">
        <title>Genome analysis of myxobacterium Chondromyces crocatus Cm c5 reveals a high potential for natural compound synthesis and the genetic basis for the loss of fruiting body formation.</title>
        <authorList>
            <person name="Zaburannyi N."/>
            <person name="Bunk B."/>
            <person name="Maier J."/>
            <person name="Overmann J."/>
            <person name="Mueller R."/>
        </authorList>
    </citation>
    <scope>NUCLEOTIDE SEQUENCE [LARGE SCALE GENOMIC DNA]</scope>
    <source>
        <strain evidence="3 4">Cm c5</strain>
    </source>
</reference>
<accession>A0A0K1ECN3</accession>
<feature type="transmembrane region" description="Helical" evidence="2">
    <location>
        <begin position="78"/>
        <end position="96"/>
    </location>
</feature>
<gene>
    <name evidence="3" type="ORF">CMC5_027720</name>
</gene>
<dbReference type="EMBL" id="CP012159">
    <property type="protein sequence ID" value="AKT38625.1"/>
    <property type="molecule type" value="Genomic_DNA"/>
</dbReference>
<sequence>MAADKPTKRKRKSPGTAADVGGAFLRQRSDPRKERRFENSSSVGAVLTMVGGSLAALALGAGVFGQWFRGDGTTPHPYALHLLGAGVAFAIAILLFGQWGSLPVRVGDAGVAVERGTEVERLGWHDVQGVLLGGGALTFRGAGMSIVIPLRSQPEAAARALAEARTRIPARVKEIDEKALPAPSDAAGQVLSLEPPQIAGLRCKSSDKLISFERDARLCGRCGELYHKDDVPRRCVTCDAPLLG</sequence>
<dbReference type="AlphaFoldDB" id="A0A0K1ECN3"/>
<proteinExistence type="predicted"/>
<protein>
    <submittedName>
        <fullName evidence="3">Uncharacterized protein</fullName>
    </submittedName>
</protein>
<dbReference type="RefSeq" id="WP_050430832.1">
    <property type="nucleotide sequence ID" value="NZ_CP012159.1"/>
</dbReference>
<keyword evidence="2" id="KW-0812">Transmembrane</keyword>
<keyword evidence="4" id="KW-1185">Reference proteome</keyword>
<feature type="region of interest" description="Disordered" evidence="1">
    <location>
        <begin position="1"/>
        <end position="37"/>
    </location>
</feature>
<evidence type="ECO:0000256" key="2">
    <source>
        <dbReference type="SAM" id="Phobius"/>
    </source>
</evidence>
<dbReference type="Proteomes" id="UP000067626">
    <property type="component" value="Chromosome"/>
</dbReference>
<keyword evidence="2" id="KW-1133">Transmembrane helix</keyword>
<feature type="transmembrane region" description="Helical" evidence="2">
    <location>
        <begin position="42"/>
        <end position="66"/>
    </location>
</feature>
<evidence type="ECO:0000313" key="4">
    <source>
        <dbReference type="Proteomes" id="UP000067626"/>
    </source>
</evidence>
<keyword evidence="2" id="KW-0472">Membrane</keyword>
<evidence type="ECO:0000256" key="1">
    <source>
        <dbReference type="SAM" id="MobiDB-lite"/>
    </source>
</evidence>